<accession>A0A4Y7SLK7</accession>
<dbReference type="AlphaFoldDB" id="A0A4Y7SLK7"/>
<evidence type="ECO:0000313" key="3">
    <source>
        <dbReference type="Proteomes" id="UP000298030"/>
    </source>
</evidence>
<name>A0A4Y7SLK7_COPMI</name>
<evidence type="ECO:0000256" key="1">
    <source>
        <dbReference type="SAM" id="MobiDB-lite"/>
    </source>
</evidence>
<sequence>MADPSTANANANVHLHCHCMADKPPTEPDIPRGVQVPKCLVLEYQGQCVLVARPPQFQPHQPGNVNRYSIKTIVDRAREAFNLPQYAQELSFYTRKLRQCYGRKVKIGDTAWAQIEATKEIEHLFVEVEGSSLAADEPPEEVVPQGHLRPDL</sequence>
<comment type="caution">
    <text evidence="2">The sequence shown here is derived from an EMBL/GenBank/DDBJ whole genome shotgun (WGS) entry which is preliminary data.</text>
</comment>
<proteinExistence type="predicted"/>
<protein>
    <submittedName>
        <fullName evidence="2">Uncharacterized protein</fullName>
    </submittedName>
</protein>
<reference evidence="2 3" key="1">
    <citation type="journal article" date="2019" name="Nat. Ecol. Evol.">
        <title>Megaphylogeny resolves global patterns of mushroom evolution.</title>
        <authorList>
            <person name="Varga T."/>
            <person name="Krizsan K."/>
            <person name="Foldi C."/>
            <person name="Dima B."/>
            <person name="Sanchez-Garcia M."/>
            <person name="Sanchez-Ramirez S."/>
            <person name="Szollosi G.J."/>
            <person name="Szarkandi J.G."/>
            <person name="Papp V."/>
            <person name="Albert L."/>
            <person name="Andreopoulos W."/>
            <person name="Angelini C."/>
            <person name="Antonin V."/>
            <person name="Barry K.W."/>
            <person name="Bougher N.L."/>
            <person name="Buchanan P."/>
            <person name="Buyck B."/>
            <person name="Bense V."/>
            <person name="Catcheside P."/>
            <person name="Chovatia M."/>
            <person name="Cooper J."/>
            <person name="Damon W."/>
            <person name="Desjardin D."/>
            <person name="Finy P."/>
            <person name="Geml J."/>
            <person name="Haridas S."/>
            <person name="Hughes K."/>
            <person name="Justo A."/>
            <person name="Karasinski D."/>
            <person name="Kautmanova I."/>
            <person name="Kiss B."/>
            <person name="Kocsube S."/>
            <person name="Kotiranta H."/>
            <person name="LaButti K.M."/>
            <person name="Lechner B.E."/>
            <person name="Liimatainen K."/>
            <person name="Lipzen A."/>
            <person name="Lukacs Z."/>
            <person name="Mihaltcheva S."/>
            <person name="Morgado L.N."/>
            <person name="Niskanen T."/>
            <person name="Noordeloos M.E."/>
            <person name="Ohm R.A."/>
            <person name="Ortiz-Santana B."/>
            <person name="Ovrebo C."/>
            <person name="Racz N."/>
            <person name="Riley R."/>
            <person name="Savchenko A."/>
            <person name="Shiryaev A."/>
            <person name="Soop K."/>
            <person name="Spirin V."/>
            <person name="Szebenyi C."/>
            <person name="Tomsovsky M."/>
            <person name="Tulloss R.E."/>
            <person name="Uehling J."/>
            <person name="Grigoriev I.V."/>
            <person name="Vagvolgyi C."/>
            <person name="Papp T."/>
            <person name="Martin F.M."/>
            <person name="Miettinen O."/>
            <person name="Hibbett D.S."/>
            <person name="Nagy L.G."/>
        </authorList>
    </citation>
    <scope>NUCLEOTIDE SEQUENCE [LARGE SCALE GENOMIC DNA]</scope>
    <source>
        <strain evidence="2 3">FP101781</strain>
    </source>
</reference>
<gene>
    <name evidence="2" type="ORF">FA13DRAFT_1741209</name>
</gene>
<keyword evidence="3" id="KW-1185">Reference proteome</keyword>
<evidence type="ECO:0000313" key="2">
    <source>
        <dbReference type="EMBL" id="TEB22139.1"/>
    </source>
</evidence>
<organism evidence="2 3">
    <name type="scientific">Coprinellus micaceus</name>
    <name type="common">Glistening ink-cap mushroom</name>
    <name type="synonym">Coprinus micaceus</name>
    <dbReference type="NCBI Taxonomy" id="71717"/>
    <lineage>
        <taxon>Eukaryota</taxon>
        <taxon>Fungi</taxon>
        <taxon>Dikarya</taxon>
        <taxon>Basidiomycota</taxon>
        <taxon>Agaricomycotina</taxon>
        <taxon>Agaricomycetes</taxon>
        <taxon>Agaricomycetidae</taxon>
        <taxon>Agaricales</taxon>
        <taxon>Agaricineae</taxon>
        <taxon>Psathyrellaceae</taxon>
        <taxon>Coprinellus</taxon>
    </lineage>
</organism>
<dbReference type="EMBL" id="QPFP01000096">
    <property type="protein sequence ID" value="TEB22139.1"/>
    <property type="molecule type" value="Genomic_DNA"/>
</dbReference>
<dbReference type="Proteomes" id="UP000298030">
    <property type="component" value="Unassembled WGS sequence"/>
</dbReference>
<feature type="region of interest" description="Disordered" evidence="1">
    <location>
        <begin position="133"/>
        <end position="152"/>
    </location>
</feature>